<evidence type="ECO:0000256" key="6">
    <source>
        <dbReference type="SAM" id="MobiDB-lite"/>
    </source>
</evidence>
<feature type="compositionally biased region" description="Basic and acidic residues" evidence="6">
    <location>
        <begin position="256"/>
        <end position="275"/>
    </location>
</feature>
<name>A0AB34KJM4_9PEZI</name>
<evidence type="ECO:0000313" key="8">
    <source>
        <dbReference type="Proteomes" id="UP000803884"/>
    </source>
</evidence>
<evidence type="ECO:0000313" key="7">
    <source>
        <dbReference type="EMBL" id="KAL1585264.1"/>
    </source>
</evidence>
<feature type="coiled-coil region" evidence="5">
    <location>
        <begin position="76"/>
        <end position="103"/>
    </location>
</feature>
<evidence type="ECO:0000256" key="1">
    <source>
        <dbReference type="ARBA" id="ARBA00011408"/>
    </source>
</evidence>
<keyword evidence="8" id="KW-1185">Reference proteome</keyword>
<comment type="caution">
    <text evidence="7">The sequence shown here is derived from an EMBL/GenBank/DDBJ whole genome shotgun (WGS) entry which is preliminary data.</text>
</comment>
<reference evidence="7 8" key="1">
    <citation type="journal article" date="2020" name="Microbiol. Resour. Announc.">
        <title>Draft Genome Sequence of a Cladosporium Species Isolated from the Mesophotic Ascidian Didemnum maculosum.</title>
        <authorList>
            <person name="Gioti A."/>
            <person name="Siaperas R."/>
            <person name="Nikolaivits E."/>
            <person name="Le Goff G."/>
            <person name="Ouazzani J."/>
            <person name="Kotoulas G."/>
            <person name="Topakas E."/>
        </authorList>
    </citation>
    <scope>NUCLEOTIDE SEQUENCE [LARGE SCALE GENOMIC DNA]</scope>
    <source>
        <strain evidence="7 8">TM138-S3</strain>
    </source>
</reference>
<dbReference type="PANTHER" id="PTHR31859">
    <property type="entry name" value="TETRATRICOPEPTIDE REPEAT PROTEIN 39 FAMILY MEMBER"/>
    <property type="match status" value="1"/>
</dbReference>
<keyword evidence="5" id="KW-0175">Coiled coil</keyword>
<gene>
    <name evidence="7" type="ORF">WHR41_05840</name>
</gene>
<feature type="compositionally biased region" description="Polar residues" evidence="6">
    <location>
        <begin position="200"/>
        <end position="211"/>
    </location>
</feature>
<organism evidence="7 8">
    <name type="scientific">Cladosporium halotolerans</name>
    <dbReference type="NCBI Taxonomy" id="1052096"/>
    <lineage>
        <taxon>Eukaryota</taxon>
        <taxon>Fungi</taxon>
        <taxon>Dikarya</taxon>
        <taxon>Ascomycota</taxon>
        <taxon>Pezizomycotina</taxon>
        <taxon>Dothideomycetes</taxon>
        <taxon>Dothideomycetidae</taxon>
        <taxon>Cladosporiales</taxon>
        <taxon>Cladosporiaceae</taxon>
        <taxon>Cladosporium</taxon>
    </lineage>
</organism>
<dbReference type="AlphaFoldDB" id="A0AB34KJM4"/>
<evidence type="ECO:0000256" key="4">
    <source>
        <dbReference type="ARBA" id="ARBA00043897"/>
    </source>
</evidence>
<dbReference type="Pfam" id="PF10300">
    <property type="entry name" value="Iml2-TPR_39"/>
    <property type="match status" value="1"/>
</dbReference>
<comment type="subunit">
    <text evidence="1">Interacts with lipid droplet proteins.</text>
</comment>
<dbReference type="GO" id="GO:0005741">
    <property type="term" value="C:mitochondrial outer membrane"/>
    <property type="evidence" value="ECO:0007669"/>
    <property type="project" value="TreeGrafter"/>
</dbReference>
<dbReference type="Proteomes" id="UP000803884">
    <property type="component" value="Unassembled WGS sequence"/>
</dbReference>
<feature type="region of interest" description="Disordered" evidence="6">
    <location>
        <begin position="195"/>
        <end position="244"/>
    </location>
</feature>
<dbReference type="GO" id="GO:0005829">
    <property type="term" value="C:cytosol"/>
    <property type="evidence" value="ECO:0007669"/>
    <property type="project" value="TreeGrafter"/>
</dbReference>
<evidence type="ECO:0000256" key="2">
    <source>
        <dbReference type="ARBA" id="ARBA00018424"/>
    </source>
</evidence>
<dbReference type="RefSeq" id="XP_069228370.1">
    <property type="nucleotide sequence ID" value="XM_069374445.1"/>
</dbReference>
<proteinExistence type="predicted"/>
<feature type="region of interest" description="Disordered" evidence="6">
    <location>
        <begin position="256"/>
        <end position="287"/>
    </location>
</feature>
<comment type="function">
    <text evidence="4">Inclusion body (IB) resident protein that interacts strongly with lipid droplet (LD) proteins. Involved in LD-mediated IB clearing after protein folding stress, probably by enabling access to the IBs of an LD-stored soluble sterol derivative that acts as a chaperone in inclusion clearing.</text>
</comment>
<dbReference type="GeneID" id="96007283"/>
<accession>A0AB34KJM4</accession>
<dbReference type="EMBL" id="JAAQHG020000020">
    <property type="protein sequence ID" value="KAL1585264.1"/>
    <property type="molecule type" value="Genomic_DNA"/>
</dbReference>
<feature type="compositionally biased region" description="Acidic residues" evidence="6">
    <location>
        <begin position="219"/>
        <end position="228"/>
    </location>
</feature>
<dbReference type="InterPro" id="IPR019412">
    <property type="entry name" value="IML2/TPR_39"/>
</dbReference>
<dbReference type="PANTHER" id="PTHR31859:SF1">
    <property type="entry name" value="TETRATRICOPEPTIDE REPEAT PROTEIN 39C"/>
    <property type="match status" value="1"/>
</dbReference>
<evidence type="ECO:0000256" key="5">
    <source>
        <dbReference type="SAM" id="Coils"/>
    </source>
</evidence>
<evidence type="ECO:0000256" key="3">
    <source>
        <dbReference type="ARBA" id="ARBA00019539"/>
    </source>
</evidence>
<protein>
    <recommendedName>
        <fullName evidence="2">Inclusion body clearance protein IML2</fullName>
    </recommendedName>
    <alternativeName>
        <fullName evidence="3">Inclusion body clearance protein iml2</fullName>
    </alternativeName>
</protein>
<dbReference type="GO" id="GO:0005634">
    <property type="term" value="C:nucleus"/>
    <property type="evidence" value="ECO:0007669"/>
    <property type="project" value="TreeGrafter"/>
</dbReference>
<sequence>MKRMGGWLSAKTPLPGNISSKSLTALDEPHALREALAAAAHIMNDDVDLAEAELSKGTSPFHKLGRATTTFLRATLGFEKEVIEQANIRLAEAEESALEHQKRALRDPSTARQSAIYPIGSEYALCHAETQLMSAVVAVLNESLTESLRGFYKLRKAFQTLYEISEAERRYLETKGVSGSAGRSKTSVATLGTGTTLAASESQSSGVLTPTDSGKRNDGDDDDSDLEFEDAREGNSDLPTPQEYQGHLESLDFSKMDIKGEPSGHSDNKSSDSNHTEGVNVPSTGAAAQAENDIDFRDVTSDEIDLFIHSGTALCYGLLQLMLSMIPPTFAKLLSLFSFKGDRTNGLRLLWSATRFKTNINGALASLITLGFHNGAIAFCDILSIDALPRQRLSGLLKEMRQMYPKSKLWLLEEARELSADHQLQKAVDITAPSSSPSPLKQVEALRTFERSLNLMYLHRYADCAASFLKCIELNNWSHALYYYIAGCCHVELYRQACASSDPDTKSAAATHAARATDLLNTVPAHTGKKRFMARQLPFDVFISRKLAKWTARAAARSCDLIDAVGPSPLEEMIYFWSGYRRMAAAQLRDSLAALARSPPNPAPEVAADDQAVTALLTGTISRFLGDLPGAKKQLTSAPLSTTPAALRTAAGAQADTWPVPVAHYELAVVYWEEAGREKGDREVLRKCSEELRAVEGAEAFDLDARVGLKVTTARETLRGCGVS</sequence>